<gene>
    <name evidence="2" type="ORF">LPTSP2_38130</name>
</gene>
<keyword evidence="1" id="KW-1133">Transmembrane helix</keyword>
<reference evidence="3" key="1">
    <citation type="journal article" date="2019" name="Microbiol. Immunol.">
        <title>Molecular and phenotypic characterization of Leptospira johnsonii sp. nov., Leptospira ellinghausenii sp. nov. and Leptospira ryugenii sp. nov. isolated from soil and water in Japan.</title>
        <authorList>
            <person name="Masuzawa T."/>
            <person name="Saito M."/>
            <person name="Nakao R."/>
            <person name="Nikaido Y."/>
            <person name="Matsumoto M."/>
            <person name="Ogawa M."/>
            <person name="Yokoyama M."/>
            <person name="Hidaka Y."/>
            <person name="Tomita J."/>
            <person name="Sakakibara K."/>
            <person name="Suzuki K."/>
            <person name="Yasuda S."/>
            <person name="Sato H."/>
            <person name="Yamaguchi M."/>
            <person name="Yoshida S.I."/>
            <person name="Koizumi N."/>
            <person name="Kawamura Y."/>
        </authorList>
    </citation>
    <scope>NUCLEOTIDE SEQUENCE [LARGE SCALE GENOMIC DNA]</scope>
    <source>
        <strain evidence="3">E18</strain>
    </source>
</reference>
<evidence type="ECO:0000256" key="1">
    <source>
        <dbReference type="SAM" id="Phobius"/>
    </source>
</evidence>
<proteinExistence type="predicted"/>
<protein>
    <submittedName>
        <fullName evidence="2">Uncharacterized protein</fullName>
    </submittedName>
</protein>
<dbReference type="EMBL" id="BFAZ01000013">
    <property type="protein sequence ID" value="GBF44510.1"/>
    <property type="molecule type" value="Genomic_DNA"/>
</dbReference>
<dbReference type="RefSeq" id="WP_108961482.1">
    <property type="nucleotide sequence ID" value="NZ_BFAZ01000013.1"/>
</dbReference>
<sequence length="229" mass="26911">MNSWEFLNANIWIMIFVALPMIFVLLFLTIWATILLIKTQKLFVNTKWVQVKPEDPKLPLIDYIVRDKLVYGQLHLLRDHFSAHVACVISLHNGGKFNNGLSVQKWTLTHDCAADGHITFYNKGLKFKEQLVSQSEWIVECISKDEFFFSVEHMDESSAWRREFVRNAIQHAFLRLVETDENPELVIGLFFRNQKSEEDFKFSKHIIREYSDRISSILKTGADQSWQEN</sequence>
<name>A0A2P2DIV5_9LEPT</name>
<evidence type="ECO:0000313" key="3">
    <source>
        <dbReference type="Proteomes" id="UP000245206"/>
    </source>
</evidence>
<feature type="transmembrane region" description="Helical" evidence="1">
    <location>
        <begin position="12"/>
        <end position="37"/>
    </location>
</feature>
<organism evidence="2 3">
    <name type="scientific">Leptospira ellinghausenii</name>
    <dbReference type="NCBI Taxonomy" id="1917822"/>
    <lineage>
        <taxon>Bacteria</taxon>
        <taxon>Pseudomonadati</taxon>
        <taxon>Spirochaetota</taxon>
        <taxon>Spirochaetia</taxon>
        <taxon>Leptospirales</taxon>
        <taxon>Leptospiraceae</taxon>
        <taxon>Leptospira</taxon>
    </lineage>
</organism>
<accession>A0A2P2DIV5</accession>
<keyword evidence="3" id="KW-1185">Reference proteome</keyword>
<keyword evidence="1" id="KW-0812">Transmembrane</keyword>
<comment type="caution">
    <text evidence="2">The sequence shown here is derived from an EMBL/GenBank/DDBJ whole genome shotgun (WGS) entry which is preliminary data.</text>
</comment>
<keyword evidence="1" id="KW-0472">Membrane</keyword>
<dbReference type="Proteomes" id="UP000245206">
    <property type="component" value="Unassembled WGS sequence"/>
</dbReference>
<evidence type="ECO:0000313" key="2">
    <source>
        <dbReference type="EMBL" id="GBF44510.1"/>
    </source>
</evidence>
<dbReference type="OrthoDB" id="324026at2"/>
<dbReference type="AlphaFoldDB" id="A0A2P2DIV5"/>